<accession>A0A4R8H9B2</accession>
<dbReference type="SMART" id="SM01080">
    <property type="entry name" value="CHASE2"/>
    <property type="match status" value="1"/>
</dbReference>
<evidence type="ECO:0000256" key="1">
    <source>
        <dbReference type="ARBA" id="ARBA00005381"/>
    </source>
</evidence>
<keyword evidence="5" id="KW-1185">Reference proteome</keyword>
<keyword evidence="2" id="KW-0812">Transmembrane</keyword>
<dbReference type="InterPro" id="IPR007890">
    <property type="entry name" value="CHASE2"/>
</dbReference>
<dbReference type="GO" id="GO:0035556">
    <property type="term" value="P:intracellular signal transduction"/>
    <property type="evidence" value="ECO:0007669"/>
    <property type="project" value="InterPro"/>
</dbReference>
<evidence type="ECO:0000259" key="3">
    <source>
        <dbReference type="PROSITE" id="PS50125"/>
    </source>
</evidence>
<reference evidence="4 5" key="1">
    <citation type="submission" date="2019-03" db="EMBL/GenBank/DDBJ databases">
        <title>Subsurface microbial communities from deep shales in Ohio and West Virginia, USA.</title>
        <authorList>
            <person name="Wrighton K."/>
        </authorList>
    </citation>
    <scope>NUCLEOTIDE SEQUENCE [LARGE SCALE GENOMIC DNA]</scope>
    <source>
        <strain evidence="4 5">MSL 6dP</strain>
    </source>
</reference>
<feature type="transmembrane region" description="Helical" evidence="2">
    <location>
        <begin position="343"/>
        <end position="367"/>
    </location>
</feature>
<sequence length="584" mass="67219">MKIRKKKLILLSVIITALTILFFLSGILNSIELLTYDYRVLINSLLTPNTQDKIVIVKIDQKSLYEIGEWPWSRDIHAKLIEMLNKEGAEIIGFDIFFDLPTEDKIDNLFMNRIKKAENVVLPYILNLKTIRDYNFLIGLFSNEKIKVDEIKYPLELFRKEVGALGYLNLVQDKDGKIRRVRYISDQYTPFSFELARQYSAKNKDLIKKEPLINYHYRNDYFEEISYGEVLKHNFPSGFFENKIVLIGATDDALRDYLMTPMVSAKGYLPGVMIHAEIIDNYLENSFFYELNRYKVIILISFFTFIVVCVYGKLTPLQSIIFTLLACIFISIVGFLFLFKLNIFLPIVPFILIVIFSFIAINLLSYLQSEQNREHLEEIFSRYLSPKVIQKVIRLGDKDYLAGERRDITVVFIDLVDFTSFSEKNSPTEVVGMLNKYFSIIVEETFKLEGTLDKFLGDGAMIFFNAPSKQDDHAELALILAQRLQRRISQDLRLALEISIGINTGQAIVGNIGSTKRSDYTAIGDVVNTASRIEGLAGAGEIIVGEKTYQLIKYKYKVELKKNIKLKGKINKSNLYKIIAEKGE</sequence>
<feature type="transmembrane region" description="Helical" evidence="2">
    <location>
        <begin position="294"/>
        <end position="312"/>
    </location>
</feature>
<dbReference type="Gene3D" id="3.30.70.1230">
    <property type="entry name" value="Nucleotide cyclase"/>
    <property type="match status" value="1"/>
</dbReference>
<dbReference type="CDD" id="cd07302">
    <property type="entry name" value="CHD"/>
    <property type="match status" value="1"/>
</dbReference>
<dbReference type="SMART" id="SM00044">
    <property type="entry name" value="CYCc"/>
    <property type="match status" value="1"/>
</dbReference>
<keyword evidence="2" id="KW-1133">Transmembrane helix</keyword>
<comment type="similarity">
    <text evidence="1">Belongs to the adenylyl cyclase class-3 family.</text>
</comment>
<dbReference type="GO" id="GO:0006171">
    <property type="term" value="P:cAMP biosynthetic process"/>
    <property type="evidence" value="ECO:0007669"/>
    <property type="project" value="TreeGrafter"/>
</dbReference>
<keyword evidence="2" id="KW-0472">Membrane</keyword>
<name>A0A4R8H9B2_9FIRM</name>
<evidence type="ECO:0000313" key="5">
    <source>
        <dbReference type="Proteomes" id="UP000295832"/>
    </source>
</evidence>
<dbReference type="STRING" id="926561.GCA_000379025_01260"/>
<dbReference type="RefSeq" id="WP_134116455.1">
    <property type="nucleotide sequence ID" value="NZ_SOEG01000011.1"/>
</dbReference>
<dbReference type="PANTHER" id="PTHR43081">
    <property type="entry name" value="ADENYLATE CYCLASE, TERMINAL-DIFFERENTIATION SPECIFIC-RELATED"/>
    <property type="match status" value="1"/>
</dbReference>
<dbReference type="EMBL" id="SOEG01000011">
    <property type="protein sequence ID" value="TDX51634.1"/>
    <property type="molecule type" value="Genomic_DNA"/>
</dbReference>
<dbReference type="GO" id="GO:0004016">
    <property type="term" value="F:adenylate cyclase activity"/>
    <property type="evidence" value="ECO:0007669"/>
    <property type="project" value="UniProtKB-ARBA"/>
</dbReference>
<dbReference type="InterPro" id="IPR001054">
    <property type="entry name" value="A/G_cyclase"/>
</dbReference>
<protein>
    <submittedName>
        <fullName evidence="4">Adenylate cyclase</fullName>
    </submittedName>
</protein>
<dbReference type="Pfam" id="PF00211">
    <property type="entry name" value="Guanylate_cyc"/>
    <property type="match status" value="1"/>
</dbReference>
<dbReference type="SUPFAM" id="SSF55073">
    <property type="entry name" value="Nucleotide cyclase"/>
    <property type="match status" value="1"/>
</dbReference>
<proteinExistence type="inferred from homology"/>
<dbReference type="PROSITE" id="PS50125">
    <property type="entry name" value="GUANYLATE_CYCLASE_2"/>
    <property type="match status" value="1"/>
</dbReference>
<feature type="domain" description="Guanylate cyclase" evidence="3">
    <location>
        <begin position="409"/>
        <end position="534"/>
    </location>
</feature>
<dbReference type="InterPro" id="IPR050697">
    <property type="entry name" value="Adenylyl/Guanylyl_Cyclase_3/4"/>
</dbReference>
<gene>
    <name evidence="4" type="ORF">C7959_11130</name>
</gene>
<feature type="transmembrane region" description="Helical" evidence="2">
    <location>
        <begin position="319"/>
        <end position="337"/>
    </location>
</feature>
<evidence type="ECO:0000256" key="2">
    <source>
        <dbReference type="SAM" id="Phobius"/>
    </source>
</evidence>
<dbReference type="Pfam" id="PF05226">
    <property type="entry name" value="CHASE2"/>
    <property type="match status" value="1"/>
</dbReference>
<dbReference type="AlphaFoldDB" id="A0A4R8H9B2"/>
<comment type="caution">
    <text evidence="4">The sequence shown here is derived from an EMBL/GenBank/DDBJ whole genome shotgun (WGS) entry which is preliminary data.</text>
</comment>
<dbReference type="Proteomes" id="UP000295832">
    <property type="component" value="Unassembled WGS sequence"/>
</dbReference>
<dbReference type="PANTHER" id="PTHR43081:SF1">
    <property type="entry name" value="ADENYLATE CYCLASE, TERMINAL-DIFFERENTIATION SPECIFIC"/>
    <property type="match status" value="1"/>
</dbReference>
<organism evidence="4 5">
    <name type="scientific">Orenia marismortui</name>
    <dbReference type="NCBI Taxonomy" id="46469"/>
    <lineage>
        <taxon>Bacteria</taxon>
        <taxon>Bacillati</taxon>
        <taxon>Bacillota</taxon>
        <taxon>Clostridia</taxon>
        <taxon>Halanaerobiales</taxon>
        <taxon>Halobacteroidaceae</taxon>
        <taxon>Orenia</taxon>
    </lineage>
</organism>
<evidence type="ECO:0000313" key="4">
    <source>
        <dbReference type="EMBL" id="TDX51634.1"/>
    </source>
</evidence>
<dbReference type="InterPro" id="IPR029787">
    <property type="entry name" value="Nucleotide_cyclase"/>
</dbReference>